<reference evidence="9 10" key="2">
    <citation type="submission" date="2019-01" db="EMBL/GenBank/DDBJ databases">
        <title>The decoding of complex shrimp genome reveals the adaptation for benthos swimmer, frequently molting mechanism and breeding impact on genome.</title>
        <authorList>
            <person name="Sun Y."/>
            <person name="Gao Y."/>
            <person name="Yu Y."/>
        </authorList>
    </citation>
    <scope>NUCLEOTIDE SEQUENCE [LARGE SCALE GENOMIC DNA]</scope>
    <source>
        <tissue evidence="9">Muscle</tissue>
    </source>
</reference>
<comment type="pathway">
    <text evidence="2 7">Amino-acid degradation; 4-aminobutanoate degradation.</text>
</comment>
<dbReference type="PANTHER" id="PTHR43353:SF5">
    <property type="entry name" value="SUCCINATE-SEMIALDEHYDE DEHYDROGENASE, MITOCHONDRIAL"/>
    <property type="match status" value="1"/>
</dbReference>
<organism evidence="9 10">
    <name type="scientific">Penaeus vannamei</name>
    <name type="common">Whiteleg shrimp</name>
    <name type="synonym">Litopenaeus vannamei</name>
    <dbReference type="NCBI Taxonomy" id="6689"/>
    <lineage>
        <taxon>Eukaryota</taxon>
        <taxon>Metazoa</taxon>
        <taxon>Ecdysozoa</taxon>
        <taxon>Arthropoda</taxon>
        <taxon>Crustacea</taxon>
        <taxon>Multicrustacea</taxon>
        <taxon>Malacostraca</taxon>
        <taxon>Eumalacostraca</taxon>
        <taxon>Eucarida</taxon>
        <taxon>Decapoda</taxon>
        <taxon>Dendrobranchiata</taxon>
        <taxon>Penaeoidea</taxon>
        <taxon>Penaeidae</taxon>
        <taxon>Penaeus</taxon>
    </lineage>
</organism>
<dbReference type="InterPro" id="IPR015590">
    <property type="entry name" value="Aldehyde_DH_dom"/>
</dbReference>
<dbReference type="Gene3D" id="3.40.605.10">
    <property type="entry name" value="Aldehyde Dehydrogenase, Chain A, domain 1"/>
    <property type="match status" value="1"/>
</dbReference>
<dbReference type="GO" id="GO:0004777">
    <property type="term" value="F:succinate-semialdehyde dehydrogenase (NAD+) activity"/>
    <property type="evidence" value="ECO:0007669"/>
    <property type="project" value="UniProtKB-UniRule"/>
</dbReference>
<dbReference type="FunFam" id="3.40.605.10:FF:000005">
    <property type="entry name" value="Succinate-semialdehyde dehydrogenase I"/>
    <property type="match status" value="1"/>
</dbReference>
<evidence type="ECO:0000256" key="2">
    <source>
        <dbReference type="ARBA" id="ARBA00005176"/>
    </source>
</evidence>
<keyword evidence="7" id="KW-0520">NAD</keyword>
<dbReference type="PROSITE" id="PS00687">
    <property type="entry name" value="ALDEHYDE_DEHYDR_GLU"/>
    <property type="match status" value="1"/>
</dbReference>
<keyword evidence="10" id="KW-1185">Reference proteome</keyword>
<dbReference type="InterPro" id="IPR029510">
    <property type="entry name" value="Ald_DH_CS_GLU"/>
</dbReference>
<dbReference type="InterPro" id="IPR016163">
    <property type="entry name" value="Ald_DH_C"/>
</dbReference>
<protein>
    <recommendedName>
        <fullName evidence="7">Succinate-semialdehyde dehydrogenase</fullName>
        <ecNumber evidence="7">1.2.1.24</ecNumber>
    </recommendedName>
</protein>
<evidence type="ECO:0000256" key="1">
    <source>
        <dbReference type="ARBA" id="ARBA00003743"/>
    </source>
</evidence>
<dbReference type="InterPro" id="IPR050740">
    <property type="entry name" value="Aldehyde_DH_Superfamily"/>
</dbReference>
<dbReference type="InterPro" id="IPR010102">
    <property type="entry name" value="Succ_semiAld_DH"/>
</dbReference>
<dbReference type="FunFam" id="3.40.309.10:FF:000004">
    <property type="entry name" value="Succinate-semialdehyde dehydrogenase I"/>
    <property type="match status" value="1"/>
</dbReference>
<comment type="catalytic activity">
    <reaction evidence="7">
        <text>succinate semialdehyde + NAD(+) + H2O = succinate + NADH + 2 H(+)</text>
        <dbReference type="Rhea" id="RHEA:13217"/>
        <dbReference type="ChEBI" id="CHEBI:15377"/>
        <dbReference type="ChEBI" id="CHEBI:15378"/>
        <dbReference type="ChEBI" id="CHEBI:30031"/>
        <dbReference type="ChEBI" id="CHEBI:57540"/>
        <dbReference type="ChEBI" id="CHEBI:57706"/>
        <dbReference type="ChEBI" id="CHEBI:57945"/>
        <dbReference type="EC" id="1.2.1.24"/>
    </reaction>
</comment>
<evidence type="ECO:0000256" key="5">
    <source>
        <dbReference type="PROSITE-ProRule" id="PRU10007"/>
    </source>
</evidence>
<accession>A0A423TLB5</accession>
<dbReference type="SUPFAM" id="SSF53720">
    <property type="entry name" value="ALDH-like"/>
    <property type="match status" value="1"/>
</dbReference>
<dbReference type="AlphaFoldDB" id="A0A423TLB5"/>
<dbReference type="Pfam" id="PF00171">
    <property type="entry name" value="Aldedh"/>
    <property type="match status" value="1"/>
</dbReference>
<dbReference type="InterPro" id="IPR016162">
    <property type="entry name" value="Ald_DH_N"/>
</dbReference>
<feature type="active site" evidence="5">
    <location>
        <position position="283"/>
    </location>
</feature>
<keyword evidence="7" id="KW-0496">Mitochondrion</keyword>
<evidence type="ECO:0000256" key="6">
    <source>
        <dbReference type="RuleBase" id="RU003345"/>
    </source>
</evidence>
<dbReference type="NCBIfam" id="TIGR01780">
    <property type="entry name" value="SSADH"/>
    <property type="match status" value="1"/>
</dbReference>
<comment type="subunit">
    <text evidence="7">Homotetramer.</text>
</comment>
<dbReference type="EMBL" id="QCYY01001549">
    <property type="protein sequence ID" value="ROT77235.1"/>
    <property type="molecule type" value="Genomic_DNA"/>
</dbReference>
<name>A0A423TLB5_PENVA</name>
<dbReference type="EC" id="1.2.1.24" evidence="7"/>
<evidence type="ECO:0000256" key="3">
    <source>
        <dbReference type="ARBA" id="ARBA00009986"/>
    </source>
</evidence>
<dbReference type="InterPro" id="IPR016161">
    <property type="entry name" value="Ald_DH/histidinol_DH"/>
</dbReference>
<dbReference type="GO" id="GO:0005739">
    <property type="term" value="C:mitochondrion"/>
    <property type="evidence" value="ECO:0007669"/>
    <property type="project" value="UniProtKB-SubCell"/>
</dbReference>
<comment type="function">
    <text evidence="1">Catalyzes one step in the degradation of the inhibitory neurotransmitter gamma-aminobutyric acid (GABA).</text>
</comment>
<keyword evidence="4 6" id="KW-0560">Oxidoreductase</keyword>
<feature type="domain" description="Aldehyde dehydrogenase" evidence="8">
    <location>
        <begin position="44"/>
        <end position="507"/>
    </location>
</feature>
<dbReference type="STRING" id="6689.A0A423TLB5"/>
<evidence type="ECO:0000313" key="10">
    <source>
        <dbReference type="Proteomes" id="UP000283509"/>
    </source>
</evidence>
<evidence type="ECO:0000256" key="7">
    <source>
        <dbReference type="RuleBase" id="RU365091"/>
    </source>
</evidence>
<evidence type="ECO:0000259" key="8">
    <source>
        <dbReference type="Pfam" id="PF00171"/>
    </source>
</evidence>
<sequence>MTIFSRFGILLRHQKRANMSEMLKGHGLRYASFLHQKGYIGGQWVSAASGKTFEVTNPSNGKVIASVPDMDEHDAQMAIDAAYDAFQTWRRTTAKERAILLRKWYSLMEEHKEDLAILMTAEAGKPLVESRGEITYGSSFLEWFAEEARRIHGEVVQSPAPSKEMIFLREPIGVVSMITPWNFPNAMITRKAGAALAAGCTCVIKPAEDTPFSALAAVDLAEKAGIPPGVVNVVTASRPNTPAVGEILCTSPKVAGMSFTGSTVVGQLLYKLCSTGIKRIGLELGGNAPFIVFNGANLKSAVEGLMVAKFRNAGQACISANRILVQSGVYDQFLEQLKEAVSKQLVVGDGFDKGVNQGPIINQSQLNKVSAIVKDSVAAGAHLVTGGNPHKLGGLFYEPTILTEVTEDMPCFKEEIFGPVVAVRKFETEEEALQIANNSDRGLAAYFYSQDVSQVWRVARRLETGMIGINEGLISATEGAFGGVKQSGIGREGSRHGIDDYTNIKYICIGGIN</sequence>
<dbReference type="Proteomes" id="UP000283509">
    <property type="component" value="Unassembled WGS sequence"/>
</dbReference>
<evidence type="ECO:0000313" key="9">
    <source>
        <dbReference type="EMBL" id="ROT77235.1"/>
    </source>
</evidence>
<comment type="caution">
    <text evidence="9">The sequence shown here is derived from an EMBL/GenBank/DDBJ whole genome shotgun (WGS) entry which is preliminary data.</text>
</comment>
<proteinExistence type="inferred from homology"/>
<dbReference type="GO" id="GO:0009450">
    <property type="term" value="P:gamma-aminobutyric acid catabolic process"/>
    <property type="evidence" value="ECO:0007669"/>
    <property type="project" value="UniProtKB-UniRule"/>
</dbReference>
<dbReference type="PANTHER" id="PTHR43353">
    <property type="entry name" value="SUCCINATE-SEMIALDEHYDE DEHYDROGENASE, MITOCHONDRIAL"/>
    <property type="match status" value="1"/>
</dbReference>
<dbReference type="OrthoDB" id="6336534at2759"/>
<comment type="subcellular location">
    <subcellularLocation>
        <location evidence="7">Mitochondrion</location>
    </subcellularLocation>
</comment>
<reference evidence="9 10" key="1">
    <citation type="submission" date="2018-04" db="EMBL/GenBank/DDBJ databases">
        <authorList>
            <person name="Zhang X."/>
            <person name="Yuan J."/>
            <person name="Li F."/>
            <person name="Xiang J."/>
        </authorList>
    </citation>
    <scope>NUCLEOTIDE SEQUENCE [LARGE SCALE GENOMIC DNA]</scope>
    <source>
        <tissue evidence="9">Muscle</tissue>
    </source>
</reference>
<evidence type="ECO:0000256" key="4">
    <source>
        <dbReference type="ARBA" id="ARBA00023002"/>
    </source>
</evidence>
<comment type="similarity">
    <text evidence="3 6">Belongs to the aldehyde dehydrogenase family.</text>
</comment>
<dbReference type="CDD" id="cd07103">
    <property type="entry name" value="ALDH_F5_SSADH_GabD"/>
    <property type="match status" value="1"/>
</dbReference>
<gene>
    <name evidence="9" type="ORF">C7M84_004130</name>
</gene>
<dbReference type="UniPathway" id="UPA00733"/>
<dbReference type="Gene3D" id="3.40.309.10">
    <property type="entry name" value="Aldehyde Dehydrogenase, Chain A, domain 2"/>
    <property type="match status" value="1"/>
</dbReference>